<dbReference type="Pfam" id="PF00126">
    <property type="entry name" value="HTH_1"/>
    <property type="match status" value="1"/>
</dbReference>
<dbReference type="SUPFAM" id="SSF46785">
    <property type="entry name" value="Winged helix' DNA-binding domain"/>
    <property type="match status" value="1"/>
</dbReference>
<evidence type="ECO:0000313" key="7">
    <source>
        <dbReference type="EMBL" id="EFE95287.1"/>
    </source>
</evidence>
<comment type="caution">
    <text evidence="7">The sequence shown here is derived from an EMBL/GenBank/DDBJ whole genome shotgun (WGS) entry which is preliminary data.</text>
</comment>
<evidence type="ECO:0000256" key="5">
    <source>
        <dbReference type="ARBA" id="ARBA00023163"/>
    </source>
</evidence>
<dbReference type="AlphaFoldDB" id="D4E478"/>
<dbReference type="EMBL" id="ADBY01000048">
    <property type="protein sequence ID" value="EFE95287.1"/>
    <property type="molecule type" value="Genomic_DNA"/>
</dbReference>
<dbReference type="Gene3D" id="3.40.190.290">
    <property type="match status" value="1"/>
</dbReference>
<gene>
    <name evidence="7" type="ORF">HMPREF0758_2978</name>
</gene>
<evidence type="ECO:0000259" key="6">
    <source>
        <dbReference type="PROSITE" id="PS50931"/>
    </source>
</evidence>
<dbReference type="PROSITE" id="PS50931">
    <property type="entry name" value="HTH_LYSR"/>
    <property type="match status" value="1"/>
</dbReference>
<organism evidence="7 8">
    <name type="scientific">Serratia odorifera DSM 4582</name>
    <dbReference type="NCBI Taxonomy" id="667129"/>
    <lineage>
        <taxon>Bacteria</taxon>
        <taxon>Pseudomonadati</taxon>
        <taxon>Pseudomonadota</taxon>
        <taxon>Gammaproteobacteria</taxon>
        <taxon>Enterobacterales</taxon>
        <taxon>Yersiniaceae</taxon>
        <taxon>Serratia</taxon>
    </lineage>
</organism>
<dbReference type="Proteomes" id="UP000005723">
    <property type="component" value="Unassembled WGS sequence"/>
</dbReference>
<evidence type="ECO:0000256" key="1">
    <source>
        <dbReference type="ARBA" id="ARBA00009437"/>
    </source>
</evidence>
<proteinExistence type="inferred from homology"/>
<dbReference type="Pfam" id="PF03466">
    <property type="entry name" value="LysR_substrate"/>
    <property type="match status" value="1"/>
</dbReference>
<dbReference type="InterPro" id="IPR005119">
    <property type="entry name" value="LysR_subst-bd"/>
</dbReference>
<dbReference type="InterPro" id="IPR036390">
    <property type="entry name" value="WH_DNA-bd_sf"/>
</dbReference>
<dbReference type="OrthoDB" id="6621862at2"/>
<keyword evidence="5" id="KW-0804">Transcription</keyword>
<dbReference type="CDD" id="cd05466">
    <property type="entry name" value="PBP2_LTTR_substrate"/>
    <property type="match status" value="1"/>
</dbReference>
<dbReference type="InterPro" id="IPR000847">
    <property type="entry name" value="LysR_HTH_N"/>
</dbReference>
<keyword evidence="3" id="KW-0805">Transcription regulation</keyword>
<dbReference type="PANTHER" id="PTHR30126">
    <property type="entry name" value="HTH-TYPE TRANSCRIPTIONAL REGULATOR"/>
    <property type="match status" value="1"/>
</dbReference>
<evidence type="ECO:0000256" key="4">
    <source>
        <dbReference type="ARBA" id="ARBA00023125"/>
    </source>
</evidence>
<keyword evidence="4" id="KW-0238">DNA-binding</keyword>
<dbReference type="GO" id="GO:0000976">
    <property type="term" value="F:transcription cis-regulatory region binding"/>
    <property type="evidence" value="ECO:0007669"/>
    <property type="project" value="TreeGrafter"/>
</dbReference>
<sequence length="294" mass="31632">MLNGISLDYLRTFVAAADHGSFSAAGRVIGRAQSVVSQTIASLEGQLGVTLFERVGRYPKLTVQGTNLLADARRVVMGADALTAKARSFSAGLESELSIVVDVMFPHRCLTDALGSFKAHFPSTPLRLHVEALGRVAELVIKGQCSLGITGTLPFLPPGLAAERLFNEEMITVAAPGSPLAGRNGPIAFRELLDETQLVLTDRSSLTNGVDYGVQGENIWRLADLGSKHAFLRAGLGWGHMPRWLIGEDLKEGRLVRIELEGPSAGLLPFQAIYPSDRLPGPAGRWLLERFQPA</sequence>
<keyword evidence="8" id="KW-1185">Reference proteome</keyword>
<dbReference type="HOGENOM" id="CLU_039613_35_0_6"/>
<name>D4E478_SEROD</name>
<evidence type="ECO:0000313" key="8">
    <source>
        <dbReference type="Proteomes" id="UP000005723"/>
    </source>
</evidence>
<evidence type="ECO:0000256" key="3">
    <source>
        <dbReference type="ARBA" id="ARBA00023015"/>
    </source>
</evidence>
<dbReference type="PRINTS" id="PR00039">
    <property type="entry name" value="HTHLYSR"/>
</dbReference>
<keyword evidence="2" id="KW-0678">Repressor</keyword>
<dbReference type="SUPFAM" id="SSF53850">
    <property type="entry name" value="Periplasmic binding protein-like II"/>
    <property type="match status" value="1"/>
</dbReference>
<comment type="similarity">
    <text evidence="1">Belongs to the LysR transcriptional regulatory family.</text>
</comment>
<dbReference type="FunFam" id="1.10.10.10:FF:000001">
    <property type="entry name" value="LysR family transcriptional regulator"/>
    <property type="match status" value="1"/>
</dbReference>
<dbReference type="Gene3D" id="1.10.10.10">
    <property type="entry name" value="Winged helix-like DNA-binding domain superfamily/Winged helix DNA-binding domain"/>
    <property type="match status" value="1"/>
</dbReference>
<dbReference type="GO" id="GO:0003700">
    <property type="term" value="F:DNA-binding transcription factor activity"/>
    <property type="evidence" value="ECO:0007669"/>
    <property type="project" value="InterPro"/>
</dbReference>
<feature type="domain" description="HTH lysR-type" evidence="6">
    <location>
        <begin position="5"/>
        <end position="62"/>
    </location>
</feature>
<protein>
    <submittedName>
        <fullName evidence="7">LysR substrate binding domain protein</fullName>
    </submittedName>
</protein>
<evidence type="ECO:0000256" key="2">
    <source>
        <dbReference type="ARBA" id="ARBA00022491"/>
    </source>
</evidence>
<dbReference type="InterPro" id="IPR036388">
    <property type="entry name" value="WH-like_DNA-bd_sf"/>
</dbReference>
<reference evidence="7 8" key="1">
    <citation type="submission" date="2010-01" db="EMBL/GenBank/DDBJ databases">
        <authorList>
            <person name="Muzny D."/>
            <person name="Qin X."/>
            <person name="Deng J."/>
            <person name="Jiang H."/>
            <person name="Liu Y."/>
            <person name="Qu J."/>
            <person name="Song X.-Z."/>
            <person name="Zhang L."/>
            <person name="Thornton R."/>
            <person name="Coyle M."/>
            <person name="Francisco L."/>
            <person name="Jackson L."/>
            <person name="Javaid M."/>
            <person name="Korchina V."/>
            <person name="Kovar C."/>
            <person name="Mata R."/>
            <person name="Mathew T."/>
            <person name="Ngo R."/>
            <person name="Nguyen L."/>
            <person name="Nguyen N."/>
            <person name="Okwuonu G."/>
            <person name="Ongeri F."/>
            <person name="Pham C."/>
            <person name="Simmons D."/>
            <person name="Wilczek-Boney K."/>
            <person name="Hale W."/>
            <person name="Jakkamsetti A."/>
            <person name="Pham P."/>
            <person name="Ruth R."/>
            <person name="San Lucas F."/>
            <person name="Warren J."/>
            <person name="Zhang J."/>
            <person name="Zhao Z."/>
            <person name="Zhou C."/>
            <person name="Zhu D."/>
            <person name="Lee S."/>
            <person name="Bess C."/>
            <person name="Blankenburg K."/>
            <person name="Forbes L."/>
            <person name="Fu Q."/>
            <person name="Gubbala S."/>
            <person name="Hirani K."/>
            <person name="Jayaseelan J.C."/>
            <person name="Lara F."/>
            <person name="Munidasa M."/>
            <person name="Palculict T."/>
            <person name="Patil S."/>
            <person name="Pu L.-L."/>
            <person name="Saada N."/>
            <person name="Tang L."/>
            <person name="Weissenberger G."/>
            <person name="Zhu Y."/>
            <person name="Hemphill L."/>
            <person name="Shang Y."/>
            <person name="Youmans B."/>
            <person name="Ayvaz T."/>
            <person name="Ross M."/>
            <person name="Santibanez J."/>
            <person name="Aqrawi P."/>
            <person name="Gross S."/>
            <person name="Joshi V."/>
            <person name="Fowler G."/>
            <person name="Nazareth L."/>
            <person name="Reid J."/>
            <person name="Worley K."/>
            <person name="Petrosino J."/>
            <person name="Highlander S."/>
            <person name="Gibbs R."/>
        </authorList>
    </citation>
    <scope>NUCLEOTIDE SEQUENCE [LARGE SCALE GENOMIC DNA]</scope>
    <source>
        <strain evidence="7 8">DSM 4582</strain>
    </source>
</reference>
<dbReference type="PANTHER" id="PTHR30126:SF91">
    <property type="entry name" value="LYSR FAMILY TRANSCRIPTIONAL REGULATOR"/>
    <property type="match status" value="1"/>
</dbReference>
<accession>D4E478</accession>
<dbReference type="STRING" id="667129.HMPREF0758_2978"/>
<dbReference type="RefSeq" id="WP_004961019.1">
    <property type="nucleotide sequence ID" value="NZ_GG753567.1"/>
</dbReference>